<dbReference type="PROSITE" id="PS00674">
    <property type="entry name" value="AAA"/>
    <property type="match status" value="1"/>
</dbReference>
<dbReference type="InterPro" id="IPR003959">
    <property type="entry name" value="ATPase_AAA_core"/>
</dbReference>
<dbReference type="Gene3D" id="3.40.50.300">
    <property type="entry name" value="P-loop containing nucleotide triphosphate hydrolases"/>
    <property type="match status" value="1"/>
</dbReference>
<dbReference type="InterPro" id="IPR041569">
    <property type="entry name" value="AAA_lid_3"/>
</dbReference>
<evidence type="ECO:0000256" key="17">
    <source>
        <dbReference type="SAM" id="MobiDB-lite"/>
    </source>
</evidence>
<comment type="caution">
    <text evidence="20">The sequence shown here is derived from an EMBL/GenBank/DDBJ whole genome shotgun (WGS) entry which is preliminary data.</text>
</comment>
<dbReference type="SMART" id="SM00382">
    <property type="entry name" value="AAA"/>
    <property type="match status" value="1"/>
</dbReference>
<dbReference type="InterPro" id="IPR003960">
    <property type="entry name" value="ATPase_AAA_CS"/>
</dbReference>
<accession>A0A8J6CGD9</accession>
<evidence type="ECO:0000256" key="11">
    <source>
        <dbReference type="ARBA" id="ARBA00022840"/>
    </source>
</evidence>
<keyword evidence="11 16" id="KW-0067">ATP-binding</keyword>
<dbReference type="GO" id="GO:0004176">
    <property type="term" value="F:ATP-dependent peptidase activity"/>
    <property type="evidence" value="ECO:0007669"/>
    <property type="project" value="InterPro"/>
</dbReference>
<dbReference type="AlphaFoldDB" id="A0A8J6CGD9"/>
<comment type="subcellular location">
    <subcellularLocation>
        <location evidence="2">Membrane</location>
        <topology evidence="2">Multi-pass membrane protein</topology>
    </subcellularLocation>
</comment>
<comment type="cofactor">
    <cofactor evidence="1">
        <name>Zn(2+)</name>
        <dbReference type="ChEBI" id="CHEBI:29105"/>
    </cofactor>
</comment>
<feature type="chain" id="PRO_5035189180" description="AAA+ ATPase domain-containing protein" evidence="18">
    <location>
        <begin position="20"/>
        <end position="610"/>
    </location>
</feature>
<gene>
    <name evidence="20" type="ORF">KFE25_006471</name>
</gene>
<protein>
    <recommendedName>
        <fullName evidence="19">AAA+ ATPase domain-containing protein</fullName>
    </recommendedName>
</protein>
<dbReference type="Pfam" id="PF17862">
    <property type="entry name" value="AAA_lid_3"/>
    <property type="match status" value="1"/>
</dbReference>
<sequence>MRTCRVVALGLLCVGGANAGSWPLRRAARERKQEEPPSESELSRQRLRTYETALRVQHLKLQELSLRNYELERALSYTLNVFVVSIVWPRISRLVAALVKRGLRPSHAHRTTFSDVAGSVEAKRELQEVVEFLRHPKKFKQVGARVPKGVLMEGAPGVGKTLLARAVAGEAGVSFLDTSGAALGSTIYVGVGASKVRALFAEARRKRPCIVFIDEIDALGGRRDSSPGGAESSRTLNQLLTEMDGFEGDTGVVVIGATNRADVLDPALLRAGRFDRRVPIDPPNVEERVDILRVHAKGKELSADVDLASLARRTSGFSGAELATLLNEAAIATACRNGSVIKLADVDAALEKQQIGLRRPSHMAARVRATIAVHEAGHACVALLTRYDKVAKVTILPRSSGVGGFTAFANADETDDGDECASLPTRERLLKRLQVLLAGRVAEEIAFGHQRVTVGASDDLRRAHALARDMVTRYGMAGNDLGLTAPEGLAGPRGGGGLPEVVARRVSRSVDLLLSSSYSECRRTMRANWKLVDAMRAALLDKETLSAAEVDVLFAAHPPVSAYFWARLWARLPTLPAMPQLPAPADAPAIAEPRPALEPRAPNQPVPAPA</sequence>
<dbReference type="InterPro" id="IPR000642">
    <property type="entry name" value="Peptidase_M41"/>
</dbReference>
<dbReference type="CDD" id="cd19501">
    <property type="entry name" value="RecA-like_FtsH"/>
    <property type="match status" value="1"/>
</dbReference>
<dbReference type="SUPFAM" id="SSF140990">
    <property type="entry name" value="FtsH protease domain-like"/>
    <property type="match status" value="1"/>
</dbReference>
<dbReference type="GO" id="GO:0004222">
    <property type="term" value="F:metalloendopeptidase activity"/>
    <property type="evidence" value="ECO:0007669"/>
    <property type="project" value="InterPro"/>
</dbReference>
<dbReference type="InterPro" id="IPR003593">
    <property type="entry name" value="AAA+_ATPase"/>
</dbReference>
<dbReference type="Gene3D" id="1.20.58.760">
    <property type="entry name" value="Peptidase M41"/>
    <property type="match status" value="1"/>
</dbReference>
<dbReference type="PANTHER" id="PTHR23076">
    <property type="entry name" value="METALLOPROTEASE M41 FTSH"/>
    <property type="match status" value="1"/>
</dbReference>
<evidence type="ECO:0000256" key="13">
    <source>
        <dbReference type="ARBA" id="ARBA00022989"/>
    </source>
</evidence>
<dbReference type="Proteomes" id="UP000751190">
    <property type="component" value="Unassembled WGS sequence"/>
</dbReference>
<evidence type="ECO:0000256" key="9">
    <source>
        <dbReference type="ARBA" id="ARBA00022801"/>
    </source>
</evidence>
<dbReference type="GO" id="GO:0016020">
    <property type="term" value="C:membrane"/>
    <property type="evidence" value="ECO:0007669"/>
    <property type="project" value="UniProtKB-SubCell"/>
</dbReference>
<name>A0A8J6CGD9_DIALT</name>
<evidence type="ECO:0000256" key="6">
    <source>
        <dbReference type="ARBA" id="ARBA00022692"/>
    </source>
</evidence>
<comment type="similarity">
    <text evidence="16">Belongs to the AAA ATPase family.</text>
</comment>
<evidence type="ECO:0000256" key="12">
    <source>
        <dbReference type="ARBA" id="ARBA00022946"/>
    </source>
</evidence>
<comment type="similarity">
    <text evidence="4">In the N-terminal section; belongs to the AAA ATPase family.</text>
</comment>
<feature type="domain" description="AAA+ ATPase" evidence="19">
    <location>
        <begin position="146"/>
        <end position="284"/>
    </location>
</feature>
<evidence type="ECO:0000313" key="21">
    <source>
        <dbReference type="Proteomes" id="UP000751190"/>
    </source>
</evidence>
<evidence type="ECO:0000256" key="7">
    <source>
        <dbReference type="ARBA" id="ARBA00022723"/>
    </source>
</evidence>
<feature type="signal peptide" evidence="18">
    <location>
        <begin position="1"/>
        <end position="19"/>
    </location>
</feature>
<evidence type="ECO:0000256" key="3">
    <source>
        <dbReference type="ARBA" id="ARBA00010044"/>
    </source>
</evidence>
<reference evidence="20" key="1">
    <citation type="submission" date="2021-05" db="EMBL/GenBank/DDBJ databases">
        <title>The genome of the haptophyte Pavlova lutheri (Diacronema luteri, Pavlovales) - a model for lipid biosynthesis in eukaryotic algae.</title>
        <authorList>
            <person name="Hulatt C.J."/>
            <person name="Posewitz M.C."/>
        </authorList>
    </citation>
    <scope>NUCLEOTIDE SEQUENCE</scope>
    <source>
        <strain evidence="20">NIVA-4/92</strain>
    </source>
</reference>
<keyword evidence="18" id="KW-0732">Signal</keyword>
<evidence type="ECO:0000256" key="8">
    <source>
        <dbReference type="ARBA" id="ARBA00022741"/>
    </source>
</evidence>
<keyword evidence="8 16" id="KW-0547">Nucleotide-binding</keyword>
<keyword evidence="21" id="KW-1185">Reference proteome</keyword>
<dbReference type="GO" id="GO:0016887">
    <property type="term" value="F:ATP hydrolysis activity"/>
    <property type="evidence" value="ECO:0007669"/>
    <property type="project" value="InterPro"/>
</dbReference>
<keyword evidence="5" id="KW-0645">Protease</keyword>
<dbReference type="SUPFAM" id="SSF52540">
    <property type="entry name" value="P-loop containing nucleoside triphosphate hydrolases"/>
    <property type="match status" value="1"/>
</dbReference>
<feature type="compositionally biased region" description="Low complexity" evidence="17">
    <location>
        <begin position="584"/>
        <end position="601"/>
    </location>
</feature>
<comment type="similarity">
    <text evidence="3">In the C-terminal section; belongs to the peptidase M41 family.</text>
</comment>
<evidence type="ECO:0000256" key="16">
    <source>
        <dbReference type="RuleBase" id="RU003651"/>
    </source>
</evidence>
<dbReference type="Gene3D" id="1.10.8.60">
    <property type="match status" value="1"/>
</dbReference>
<evidence type="ECO:0000256" key="14">
    <source>
        <dbReference type="ARBA" id="ARBA00023049"/>
    </source>
</evidence>
<evidence type="ECO:0000256" key="18">
    <source>
        <dbReference type="SAM" id="SignalP"/>
    </source>
</evidence>
<keyword evidence="7" id="KW-0479">Metal-binding</keyword>
<keyword evidence="15" id="KW-0472">Membrane</keyword>
<evidence type="ECO:0000256" key="15">
    <source>
        <dbReference type="ARBA" id="ARBA00023136"/>
    </source>
</evidence>
<dbReference type="OrthoDB" id="1413014at2759"/>
<evidence type="ECO:0000256" key="10">
    <source>
        <dbReference type="ARBA" id="ARBA00022833"/>
    </source>
</evidence>
<dbReference type="FunFam" id="3.40.50.300:FF:000277">
    <property type="entry name" value="ATP-dependent zinc metalloprotease FtsH"/>
    <property type="match status" value="1"/>
</dbReference>
<evidence type="ECO:0000256" key="1">
    <source>
        <dbReference type="ARBA" id="ARBA00001947"/>
    </source>
</evidence>
<evidence type="ECO:0000259" key="19">
    <source>
        <dbReference type="SMART" id="SM00382"/>
    </source>
</evidence>
<keyword evidence="14" id="KW-0482">Metalloprotease</keyword>
<keyword evidence="9" id="KW-0378">Hydrolase</keyword>
<dbReference type="GO" id="GO:0005524">
    <property type="term" value="F:ATP binding"/>
    <property type="evidence" value="ECO:0007669"/>
    <property type="project" value="UniProtKB-KW"/>
</dbReference>
<dbReference type="Pfam" id="PF00004">
    <property type="entry name" value="AAA"/>
    <property type="match status" value="1"/>
</dbReference>
<evidence type="ECO:0000256" key="2">
    <source>
        <dbReference type="ARBA" id="ARBA00004141"/>
    </source>
</evidence>
<dbReference type="GO" id="GO:0006508">
    <property type="term" value="P:proteolysis"/>
    <property type="evidence" value="ECO:0007669"/>
    <property type="project" value="UniProtKB-KW"/>
</dbReference>
<evidence type="ECO:0000256" key="4">
    <source>
        <dbReference type="ARBA" id="ARBA00010550"/>
    </source>
</evidence>
<feature type="region of interest" description="Disordered" evidence="17">
    <location>
        <begin position="584"/>
        <end position="610"/>
    </location>
</feature>
<keyword evidence="10" id="KW-0862">Zinc</keyword>
<proteinExistence type="inferred from homology"/>
<keyword evidence="12" id="KW-0809">Transit peptide</keyword>
<evidence type="ECO:0000256" key="5">
    <source>
        <dbReference type="ARBA" id="ARBA00022670"/>
    </source>
</evidence>
<organism evidence="20 21">
    <name type="scientific">Diacronema lutheri</name>
    <name type="common">Unicellular marine alga</name>
    <name type="synonym">Monochrysis lutheri</name>
    <dbReference type="NCBI Taxonomy" id="2081491"/>
    <lineage>
        <taxon>Eukaryota</taxon>
        <taxon>Haptista</taxon>
        <taxon>Haptophyta</taxon>
        <taxon>Pavlovophyceae</taxon>
        <taxon>Pavlovales</taxon>
        <taxon>Pavlovaceae</taxon>
        <taxon>Diacronema</taxon>
    </lineage>
</organism>
<dbReference type="FunFam" id="1.10.8.60:FF:000001">
    <property type="entry name" value="ATP-dependent zinc metalloprotease FtsH"/>
    <property type="match status" value="1"/>
</dbReference>
<dbReference type="InterPro" id="IPR037219">
    <property type="entry name" value="Peptidase_M41-like"/>
</dbReference>
<dbReference type="PANTHER" id="PTHR23076:SF97">
    <property type="entry name" value="ATP-DEPENDENT ZINC METALLOPROTEASE YME1L1"/>
    <property type="match status" value="1"/>
</dbReference>
<dbReference type="EMBL" id="JAGTXO010000002">
    <property type="protein sequence ID" value="KAG8470016.1"/>
    <property type="molecule type" value="Genomic_DNA"/>
</dbReference>
<keyword evidence="6" id="KW-0812">Transmembrane</keyword>
<evidence type="ECO:0000313" key="20">
    <source>
        <dbReference type="EMBL" id="KAG8470016.1"/>
    </source>
</evidence>
<dbReference type="GO" id="GO:0046872">
    <property type="term" value="F:metal ion binding"/>
    <property type="evidence" value="ECO:0007669"/>
    <property type="project" value="UniProtKB-KW"/>
</dbReference>
<dbReference type="InterPro" id="IPR027417">
    <property type="entry name" value="P-loop_NTPase"/>
</dbReference>
<keyword evidence="13" id="KW-1133">Transmembrane helix</keyword>
<dbReference type="Pfam" id="PF01434">
    <property type="entry name" value="Peptidase_M41"/>
    <property type="match status" value="1"/>
</dbReference>